<dbReference type="AlphaFoldDB" id="A0A0U4VHT5"/>
<dbReference type="InterPro" id="IPR000326">
    <property type="entry name" value="PAP2/HPO"/>
</dbReference>
<keyword evidence="1" id="KW-1133">Transmembrane helix</keyword>
<sequence>MNASLFTATWQWHRLALCQGLALGLLVLWLIPAVRTQLLAFDAGLFHALNAPLAHSTAWLYLWTFFSLRPVDALVGLVLLALLVRGGWAYPAHQVRPALATFIGLLVILLIVRTLLTKGIEAWGLQHSSPSDVLSGAYLLSDRFPGLEHGWELKDRSGASFPGDHASVLLLWALFMAHFTRGGRRLVVAALAVLFMLPRLVAGAHWGSDDYIGGLALALGVISLGLHTPLAAGLAHRGERLLTPPLRGLGRLPVLGRLSLLRP</sequence>
<keyword evidence="1" id="KW-0472">Membrane</keyword>
<reference evidence="3 4" key="1">
    <citation type="submission" date="2016-01" db="EMBL/GenBank/DDBJ databases">
        <title>Annotation of Pseudomonas oryzihabitans USDA-ARS-USMARC-56511.</title>
        <authorList>
            <person name="Harhay G.P."/>
            <person name="Harhay D.M."/>
            <person name="Smith T.P.L."/>
            <person name="Bono J.L."/>
            <person name="Heaton M.P."/>
            <person name="Clawson M.L."/>
            <person name="Chitko-Mckown C.G."/>
            <person name="Capik S.F."/>
            <person name="DeDonder K.D."/>
            <person name="Apley M.D."/>
            <person name="Lubbers B.V."/>
            <person name="White B.J."/>
            <person name="Larson R.L."/>
        </authorList>
    </citation>
    <scope>NUCLEOTIDE SEQUENCE [LARGE SCALE GENOMIC DNA]</scope>
    <source>
        <strain evidence="3 4">USDA-ARS-USMARC-56511</strain>
    </source>
</reference>
<evidence type="ECO:0000313" key="3">
    <source>
        <dbReference type="EMBL" id="ALZ82784.1"/>
    </source>
</evidence>
<name>A0A0U4VHT5_9PSED</name>
<feature type="transmembrane region" description="Helical" evidence="1">
    <location>
        <begin position="95"/>
        <end position="116"/>
    </location>
</feature>
<organism evidence="3 4">
    <name type="scientific">Pseudomonas oryzihabitans</name>
    <dbReference type="NCBI Taxonomy" id="47885"/>
    <lineage>
        <taxon>Bacteria</taxon>
        <taxon>Pseudomonadati</taxon>
        <taxon>Pseudomonadota</taxon>
        <taxon>Gammaproteobacteria</taxon>
        <taxon>Pseudomonadales</taxon>
        <taxon>Pseudomonadaceae</taxon>
        <taxon>Pseudomonas</taxon>
    </lineage>
</organism>
<dbReference type="EMBL" id="CP013987">
    <property type="protein sequence ID" value="ALZ82784.1"/>
    <property type="molecule type" value="Genomic_DNA"/>
</dbReference>
<evidence type="ECO:0000313" key="4">
    <source>
        <dbReference type="Proteomes" id="UP000064137"/>
    </source>
</evidence>
<proteinExistence type="predicted"/>
<dbReference type="SUPFAM" id="SSF48317">
    <property type="entry name" value="Acid phosphatase/Vanadium-dependent haloperoxidase"/>
    <property type="match status" value="1"/>
</dbReference>
<dbReference type="OrthoDB" id="8477781at2"/>
<gene>
    <name evidence="3" type="ORF">APT59_00655</name>
</gene>
<dbReference type="RefSeq" id="WP_059313092.1">
    <property type="nucleotide sequence ID" value="NZ_CP013987.1"/>
</dbReference>
<protein>
    <submittedName>
        <fullName evidence="3">Phosphoesterase</fullName>
    </submittedName>
</protein>
<accession>A0A0U4VHT5</accession>
<dbReference type="Pfam" id="PF01569">
    <property type="entry name" value="PAP2"/>
    <property type="match status" value="1"/>
</dbReference>
<keyword evidence="1" id="KW-0812">Transmembrane</keyword>
<dbReference type="InterPro" id="IPR036938">
    <property type="entry name" value="PAP2/HPO_sf"/>
</dbReference>
<feature type="transmembrane region" description="Helical" evidence="1">
    <location>
        <begin position="212"/>
        <end position="235"/>
    </location>
</feature>
<dbReference type="KEGG" id="por:APT59_00655"/>
<evidence type="ECO:0000259" key="2">
    <source>
        <dbReference type="Pfam" id="PF01569"/>
    </source>
</evidence>
<dbReference type="Proteomes" id="UP000064137">
    <property type="component" value="Chromosome"/>
</dbReference>
<evidence type="ECO:0000256" key="1">
    <source>
        <dbReference type="SAM" id="Phobius"/>
    </source>
</evidence>
<feature type="transmembrane region" description="Helical" evidence="1">
    <location>
        <begin position="186"/>
        <end position="206"/>
    </location>
</feature>
<feature type="domain" description="Phosphatidic acid phosphatase type 2/haloperoxidase" evidence="2">
    <location>
        <begin position="158"/>
        <end position="224"/>
    </location>
</feature>
<dbReference type="Gene3D" id="1.20.144.10">
    <property type="entry name" value="Phosphatidic acid phosphatase type 2/haloperoxidase"/>
    <property type="match status" value="1"/>
</dbReference>